<sequence length="336" mass="38309">LVLGDSPLPKKIIAKSDFFLFLASPSSIDTTSGAYAELELAELSRRDLGVRLGIVSLESFSVPLEYRTRLFDRFSWPSRAADAKRIVQGIAIGLAKRAGMKQLPGRSSPSVFQGGRNTRLILDFLRSDNWRGLYALNAVIPYAEIEIILREIRRSGDGDQIADKLVELFLYFDERAYQVAREVAVYLLGRMKMGEMEYSTDVKRRYPDVQNVFLARGFHIALGFLGDQDILSRYVRKLVLDDSPTWDRHRALNEDFHVMYYNSKAGALSVLRESISKLDPGFLLPLNVYTLGQLSEDREDLHLLEQMSDQLVAGGVERRYLRQAMAHIVRRISRMR</sequence>
<protein>
    <submittedName>
        <fullName evidence="1">Uncharacterized protein</fullName>
    </submittedName>
</protein>
<evidence type="ECO:0000313" key="1">
    <source>
        <dbReference type="EMBL" id="GAF80651.1"/>
    </source>
</evidence>
<proteinExistence type="predicted"/>
<accession>X0SZU0</accession>
<dbReference type="EMBL" id="BARS01005918">
    <property type="protein sequence ID" value="GAF80651.1"/>
    <property type="molecule type" value="Genomic_DNA"/>
</dbReference>
<gene>
    <name evidence="1" type="ORF">S01H1_11602</name>
</gene>
<comment type="caution">
    <text evidence="1">The sequence shown here is derived from an EMBL/GenBank/DDBJ whole genome shotgun (WGS) entry which is preliminary data.</text>
</comment>
<dbReference type="AlphaFoldDB" id="X0SZU0"/>
<feature type="non-terminal residue" evidence="1">
    <location>
        <position position="1"/>
    </location>
</feature>
<name>X0SZU0_9ZZZZ</name>
<organism evidence="1">
    <name type="scientific">marine sediment metagenome</name>
    <dbReference type="NCBI Taxonomy" id="412755"/>
    <lineage>
        <taxon>unclassified sequences</taxon>
        <taxon>metagenomes</taxon>
        <taxon>ecological metagenomes</taxon>
    </lineage>
</organism>
<reference evidence="1" key="1">
    <citation type="journal article" date="2014" name="Front. Microbiol.">
        <title>High frequency of phylogenetically diverse reductive dehalogenase-homologous genes in deep subseafloor sedimentary metagenomes.</title>
        <authorList>
            <person name="Kawai M."/>
            <person name="Futagami T."/>
            <person name="Toyoda A."/>
            <person name="Takaki Y."/>
            <person name="Nishi S."/>
            <person name="Hori S."/>
            <person name="Arai W."/>
            <person name="Tsubouchi T."/>
            <person name="Morono Y."/>
            <person name="Uchiyama I."/>
            <person name="Ito T."/>
            <person name="Fujiyama A."/>
            <person name="Inagaki F."/>
            <person name="Takami H."/>
        </authorList>
    </citation>
    <scope>NUCLEOTIDE SEQUENCE</scope>
    <source>
        <strain evidence="1">Expedition CK06-06</strain>
    </source>
</reference>